<protein>
    <submittedName>
        <fullName evidence="3">Periplasmic protein</fullName>
    </submittedName>
</protein>
<feature type="region of interest" description="Disordered" evidence="1">
    <location>
        <begin position="101"/>
        <end position="126"/>
    </location>
</feature>
<keyword evidence="2" id="KW-1133">Transmembrane helix</keyword>
<proteinExistence type="predicted"/>
<dbReference type="AlphaFoldDB" id="A0A378W2R2"/>
<feature type="compositionally biased region" description="Basic residues" evidence="1">
    <location>
        <begin position="216"/>
        <end position="228"/>
    </location>
</feature>
<feature type="compositionally biased region" description="Polar residues" evidence="1">
    <location>
        <begin position="186"/>
        <end position="202"/>
    </location>
</feature>
<feature type="compositionally biased region" description="Polar residues" evidence="1">
    <location>
        <begin position="264"/>
        <end position="274"/>
    </location>
</feature>
<sequence length="346" mass="37177">MKPKPHTVRTLIAAVLSLALGGCFSAVVGGAAVGAKSVIDRRTTGAQTDDNVMALRIETTARSYLRQNNQTKGYTPQISVVGYNRHLLLLGQVATEGENSSSVRLHVPNRPPKAYTTTLPSPPCRALRATSPATLGTRPKSAPRCWASAPLHRRASNHYLRQCNLRYGHPHPEEQAQITQKVSTTVGVQKSLPSTKTTSNADSAMPSEPPSDGIARHPKSTIKMAKKPNKPFRLTPKLLIRAVLLICITAIGALAVGIVSTFNPNGDKTLQTEPQHTDSPRETEFWLPNGAVGQDAAQPEHHHAASSEPAQPDGTEESGSGLPPLPHPRKTGSNRALRMRPGQPIR</sequence>
<feature type="region of interest" description="Disordered" evidence="1">
    <location>
        <begin position="186"/>
        <end position="228"/>
    </location>
</feature>
<reference evidence="3" key="1">
    <citation type="submission" date="2018-06" db="EMBL/GenBank/DDBJ databases">
        <authorList>
            <consortium name="Pathogen Informatics"/>
            <person name="Doyle S."/>
        </authorList>
    </citation>
    <scope>NUCLEOTIDE SEQUENCE [LARGE SCALE GENOMIC DNA]</scope>
    <source>
        <strain evidence="3">NCTC11421</strain>
    </source>
</reference>
<name>A0A378W2R2_NEIGO</name>
<keyword evidence="2" id="KW-0472">Membrane</keyword>
<keyword evidence="2" id="KW-0812">Transmembrane</keyword>
<dbReference type="PROSITE" id="PS51257">
    <property type="entry name" value="PROKAR_LIPOPROTEIN"/>
    <property type="match status" value="1"/>
</dbReference>
<organism evidence="3">
    <name type="scientific">Neisseria gonorrhoeae</name>
    <dbReference type="NCBI Taxonomy" id="485"/>
    <lineage>
        <taxon>Bacteria</taxon>
        <taxon>Pseudomonadati</taxon>
        <taxon>Pseudomonadota</taxon>
        <taxon>Betaproteobacteria</taxon>
        <taxon>Neisseriales</taxon>
        <taxon>Neisseriaceae</taxon>
        <taxon>Neisseria</taxon>
    </lineage>
</organism>
<dbReference type="EMBL" id="UGRI01000001">
    <property type="protein sequence ID" value="SUA25258.1"/>
    <property type="molecule type" value="Genomic_DNA"/>
</dbReference>
<gene>
    <name evidence="3" type="ORF">NCTC11421_03274</name>
</gene>
<evidence type="ECO:0000313" key="3">
    <source>
        <dbReference type="EMBL" id="SUA25258.1"/>
    </source>
</evidence>
<evidence type="ECO:0000256" key="1">
    <source>
        <dbReference type="SAM" id="MobiDB-lite"/>
    </source>
</evidence>
<feature type="region of interest" description="Disordered" evidence="1">
    <location>
        <begin position="264"/>
        <end position="346"/>
    </location>
</feature>
<evidence type="ECO:0000256" key="2">
    <source>
        <dbReference type="SAM" id="Phobius"/>
    </source>
</evidence>
<accession>A0A378W2R2</accession>
<feature type="compositionally biased region" description="Basic and acidic residues" evidence="1">
    <location>
        <begin position="275"/>
        <end position="284"/>
    </location>
</feature>
<feature type="transmembrane region" description="Helical" evidence="2">
    <location>
        <begin position="238"/>
        <end position="262"/>
    </location>
</feature>